<sequence>SLAIFITEHLVRLWVCTELPPLRRLSPAEARRRYALSPFMIIDLLAILPTLLVSLMGIDLRYLRIFRLLRLLKLARYSPTIITLGRVLWQERQSLGAVLVIMFGLLMLSASIMTIFESEAQPNAFGTIPDSMWWALATLSTVGYGDVVPITATGRIFGGFVAVLGVTMYALPIAIIAASFTNEHQRRDFVVTWGMVARVPLFVKIDPATLAKIGGFLRSKTVPSGYQIVHKGQPADSMYFLVAGEAVVDVGGHRVKLESGDFFGEIALLRDTHRGAHVFAVTECRLLQLMKIDFQGLLETDPSLRAEIAKVADERLHEGEWSRVDMPNEEARNQAQRDSGEDL</sequence>
<dbReference type="PANTHER" id="PTHR11537:SF254">
    <property type="entry name" value="POTASSIUM VOLTAGE-GATED CHANNEL PROTEIN SHAB"/>
    <property type="match status" value="1"/>
</dbReference>
<dbReference type="InterPro" id="IPR018488">
    <property type="entry name" value="cNMP-bd_CS"/>
</dbReference>
<dbReference type="InterPro" id="IPR028325">
    <property type="entry name" value="VG_K_chnl"/>
</dbReference>
<dbReference type="Pfam" id="PF00027">
    <property type="entry name" value="cNMP_binding"/>
    <property type="match status" value="1"/>
</dbReference>
<evidence type="ECO:0000256" key="7">
    <source>
        <dbReference type="ARBA" id="ARBA00022989"/>
    </source>
</evidence>
<evidence type="ECO:0000256" key="8">
    <source>
        <dbReference type="ARBA" id="ARBA00023065"/>
    </source>
</evidence>
<keyword evidence="6" id="KW-0630">Potassium</keyword>
<evidence type="ECO:0000256" key="10">
    <source>
        <dbReference type="ARBA" id="ARBA00023303"/>
    </source>
</evidence>
<dbReference type="SMART" id="SM00100">
    <property type="entry name" value="cNMP"/>
    <property type="match status" value="1"/>
</dbReference>
<proteinExistence type="predicted"/>
<evidence type="ECO:0000256" key="1">
    <source>
        <dbReference type="ARBA" id="ARBA00004141"/>
    </source>
</evidence>
<organism evidence="14">
    <name type="scientific">marine metagenome</name>
    <dbReference type="NCBI Taxonomy" id="408172"/>
    <lineage>
        <taxon>unclassified sequences</taxon>
        <taxon>metagenomes</taxon>
        <taxon>ecological metagenomes</taxon>
    </lineage>
</organism>
<dbReference type="Pfam" id="PF00520">
    <property type="entry name" value="Ion_trans"/>
    <property type="match status" value="1"/>
</dbReference>
<reference evidence="14" key="1">
    <citation type="submission" date="2018-05" db="EMBL/GenBank/DDBJ databases">
        <authorList>
            <person name="Lanie J.A."/>
            <person name="Ng W.-L."/>
            <person name="Kazmierczak K.M."/>
            <person name="Andrzejewski T.M."/>
            <person name="Davidsen T.M."/>
            <person name="Wayne K.J."/>
            <person name="Tettelin H."/>
            <person name="Glass J.I."/>
            <person name="Rusch D."/>
            <person name="Podicherti R."/>
            <person name="Tsui H.-C.T."/>
            <person name="Winkler M.E."/>
        </authorList>
    </citation>
    <scope>NUCLEOTIDE SEQUENCE</scope>
</reference>
<dbReference type="PRINTS" id="PR00169">
    <property type="entry name" value="KCHANNEL"/>
</dbReference>
<keyword evidence="5" id="KW-0631">Potassium channel</keyword>
<name>A0A381XBP1_9ZZZZ</name>
<keyword evidence="10" id="KW-0407">Ion channel</keyword>
<dbReference type="CDD" id="cd00038">
    <property type="entry name" value="CAP_ED"/>
    <property type="match status" value="1"/>
</dbReference>
<dbReference type="GO" id="GO:0001508">
    <property type="term" value="P:action potential"/>
    <property type="evidence" value="ECO:0007669"/>
    <property type="project" value="TreeGrafter"/>
</dbReference>
<evidence type="ECO:0000256" key="11">
    <source>
        <dbReference type="SAM" id="MobiDB-lite"/>
    </source>
</evidence>
<protein>
    <recommendedName>
        <fullName evidence="13">Cyclic nucleotide-binding domain-containing protein</fullName>
    </recommendedName>
</protein>
<evidence type="ECO:0000256" key="4">
    <source>
        <dbReference type="ARBA" id="ARBA00022692"/>
    </source>
</evidence>
<evidence type="ECO:0000256" key="12">
    <source>
        <dbReference type="SAM" id="Phobius"/>
    </source>
</evidence>
<keyword evidence="2" id="KW-0813">Transport</keyword>
<keyword evidence="9 12" id="KW-0472">Membrane</keyword>
<feature type="domain" description="Cyclic nucleotide-binding" evidence="13">
    <location>
        <begin position="201"/>
        <end position="298"/>
    </location>
</feature>
<evidence type="ECO:0000256" key="3">
    <source>
        <dbReference type="ARBA" id="ARBA00022538"/>
    </source>
</evidence>
<dbReference type="SUPFAM" id="SSF81324">
    <property type="entry name" value="Voltage-gated potassium channels"/>
    <property type="match status" value="1"/>
</dbReference>
<dbReference type="Gene3D" id="2.60.120.10">
    <property type="entry name" value="Jelly Rolls"/>
    <property type="match status" value="1"/>
</dbReference>
<dbReference type="InterPro" id="IPR014710">
    <property type="entry name" value="RmlC-like_jellyroll"/>
</dbReference>
<evidence type="ECO:0000256" key="9">
    <source>
        <dbReference type="ARBA" id="ARBA00023136"/>
    </source>
</evidence>
<comment type="subcellular location">
    <subcellularLocation>
        <location evidence="1">Membrane</location>
        <topology evidence="1">Multi-pass membrane protein</topology>
    </subcellularLocation>
</comment>
<dbReference type="Gene3D" id="1.10.287.70">
    <property type="match status" value="1"/>
</dbReference>
<gene>
    <name evidence="14" type="ORF">METZ01_LOCUS114775</name>
</gene>
<accession>A0A381XBP1</accession>
<keyword evidence="7 12" id="KW-1133">Transmembrane helix</keyword>
<evidence type="ECO:0000256" key="2">
    <source>
        <dbReference type="ARBA" id="ARBA00022448"/>
    </source>
</evidence>
<keyword evidence="4 12" id="KW-0812">Transmembrane</keyword>
<dbReference type="InterPro" id="IPR000595">
    <property type="entry name" value="cNMP-bd_dom"/>
</dbReference>
<dbReference type="AlphaFoldDB" id="A0A381XBP1"/>
<dbReference type="GO" id="GO:0005249">
    <property type="term" value="F:voltage-gated potassium channel activity"/>
    <property type="evidence" value="ECO:0007669"/>
    <property type="project" value="InterPro"/>
</dbReference>
<keyword evidence="3" id="KW-0633">Potassium transport</keyword>
<dbReference type="InterPro" id="IPR005821">
    <property type="entry name" value="Ion_trans_dom"/>
</dbReference>
<keyword evidence="8" id="KW-0406">Ion transport</keyword>
<evidence type="ECO:0000256" key="5">
    <source>
        <dbReference type="ARBA" id="ARBA00022826"/>
    </source>
</evidence>
<dbReference type="InterPro" id="IPR018490">
    <property type="entry name" value="cNMP-bd_dom_sf"/>
</dbReference>
<feature type="transmembrane region" description="Helical" evidence="12">
    <location>
        <begin position="156"/>
        <end position="180"/>
    </location>
</feature>
<feature type="non-terminal residue" evidence="14">
    <location>
        <position position="1"/>
    </location>
</feature>
<feature type="transmembrane region" description="Helical" evidence="12">
    <location>
        <begin position="39"/>
        <end position="63"/>
    </location>
</feature>
<feature type="region of interest" description="Disordered" evidence="11">
    <location>
        <begin position="319"/>
        <end position="343"/>
    </location>
</feature>
<feature type="transmembrane region" description="Helical" evidence="12">
    <location>
        <begin position="95"/>
        <end position="116"/>
    </location>
</feature>
<evidence type="ECO:0000313" key="14">
    <source>
        <dbReference type="EMBL" id="SVA61921.1"/>
    </source>
</evidence>
<dbReference type="PANTHER" id="PTHR11537">
    <property type="entry name" value="VOLTAGE-GATED POTASSIUM CHANNEL"/>
    <property type="match status" value="1"/>
</dbReference>
<evidence type="ECO:0000259" key="13">
    <source>
        <dbReference type="PROSITE" id="PS50042"/>
    </source>
</evidence>
<dbReference type="GO" id="GO:0008076">
    <property type="term" value="C:voltage-gated potassium channel complex"/>
    <property type="evidence" value="ECO:0007669"/>
    <property type="project" value="InterPro"/>
</dbReference>
<dbReference type="SUPFAM" id="SSF51206">
    <property type="entry name" value="cAMP-binding domain-like"/>
    <property type="match status" value="1"/>
</dbReference>
<dbReference type="PROSITE" id="PS00888">
    <property type="entry name" value="CNMP_BINDING_1"/>
    <property type="match status" value="1"/>
</dbReference>
<dbReference type="PROSITE" id="PS50042">
    <property type="entry name" value="CNMP_BINDING_3"/>
    <property type="match status" value="1"/>
</dbReference>
<evidence type="ECO:0000256" key="6">
    <source>
        <dbReference type="ARBA" id="ARBA00022958"/>
    </source>
</evidence>
<dbReference type="EMBL" id="UINC01014531">
    <property type="protein sequence ID" value="SVA61921.1"/>
    <property type="molecule type" value="Genomic_DNA"/>
</dbReference>